<sequence>MLLPDPYSRRTVEVGDVGYINNSGIFIYTFNLFLPSNDPLNQLFPKKLPEGYFPLDPPTDDEILKIPDYFAPGSVIVSNGVDVTRVSESPLHLKFRSSEPEAVAVVLPDGASREDFKGISRLQEYLKTHAERWIQYLNNGRHSYSVPNGGLYVVTGFDKAPSHSTALFPHKRFLGSRHISFEFSNNYMQCASKSGIVSYEGRSYEGVNLQNHCLFIRGIRIALSDLEWNVQIDGIHSDNTPVSQLPSTPPISDLVLPAKTDDEEPLQLEAGINNKEINHSIDSDSVNSDIVQNNNVEVRNQPDAKLAFVDDYTWSRFAKIDAKVALGKPSKAPLISRCMQSGFISDWGTLLEAMFKSCLIVETDGILIINPKQSNNFILNFLFDNLRKRLGSRHLSAEPVWATDLILELVRQVVDMGTSLNFPSERVFQIARRCTTAAFTLHSKLEFKVAKLQELALLYCMSHFKLISGGYEDDVDLGYEFTYTGHGGQLPMQNKDRSQKKDQEWKHGNLALKTSCKLRKPIRVIRGSRLLSRWAPAEGYRYDGLYNVTEYGRKPGRSGHLVCLFRFERCPNQPPLPEPTGPRQEPRTLRHISPSTASRPSTPSLPAKKRRRSSEEADANRTSKKLKSSTKYEPLFIEGSSKKVLGASPGVYARQDYQESPGSGRGSLQMSPEFRKDFSEGPASSYGGKGKSADLFSLGAGTDNDEIDDEDMYMSDERDAGINHVVSEPETRVKVEDVYTNYLVSKELEGNLEDDDDIDLLEVDLAYPDENELLSQGLFPISSSPVQISSGDCPSEYDEFEAKQEDDENNVEFTYESQEATFETEDETTMIDKEGRFYGSEREEEEEKDDEAARYADVKYHSGSEDEGSARREKEADGAIIKVKKEEEADKGVEEDDGDDEEEDSDDDDRDFYRKIPLFQYAVRSAGPLSRRKRIVKEDEDEGSSDSSDEGESDPGPAPPISINHKPSSAVESSKYEADNSSSNMDGGDLVNELAADLASPVAYTASDFGNTLYSADSPPYAADDAAQSLVGSTASFKTPPYVVDDEAEVLVDPKSNDQANNAT</sequence>
<comment type="caution">
    <text evidence="1">The sequence shown here is derived from an EMBL/GenBank/DDBJ whole genome shotgun (WGS) entry which is preliminary data.</text>
</comment>
<name>A0ACB8H0U8_PSICU</name>
<evidence type="ECO:0000313" key="2">
    <source>
        <dbReference type="Proteomes" id="UP000664032"/>
    </source>
</evidence>
<dbReference type="Proteomes" id="UP000664032">
    <property type="component" value="Unassembled WGS sequence"/>
</dbReference>
<dbReference type="EMBL" id="JAFIQS020000005">
    <property type="protein sequence ID" value="KAH9481491.1"/>
    <property type="molecule type" value="Genomic_DNA"/>
</dbReference>
<organism evidence="1 2">
    <name type="scientific">Psilocybe cubensis</name>
    <name type="common">Psychedelic mushroom</name>
    <name type="synonym">Stropharia cubensis</name>
    <dbReference type="NCBI Taxonomy" id="181762"/>
    <lineage>
        <taxon>Eukaryota</taxon>
        <taxon>Fungi</taxon>
        <taxon>Dikarya</taxon>
        <taxon>Basidiomycota</taxon>
        <taxon>Agaricomycotina</taxon>
        <taxon>Agaricomycetes</taxon>
        <taxon>Agaricomycetidae</taxon>
        <taxon>Agaricales</taxon>
        <taxon>Agaricineae</taxon>
        <taxon>Strophariaceae</taxon>
        <taxon>Psilocybe</taxon>
    </lineage>
</organism>
<accession>A0ACB8H0U8</accession>
<gene>
    <name evidence="1" type="ORF">JR316_0006018</name>
</gene>
<evidence type="ECO:0000313" key="1">
    <source>
        <dbReference type="EMBL" id="KAH9481491.1"/>
    </source>
</evidence>
<keyword evidence="2" id="KW-1185">Reference proteome</keyword>
<protein>
    <submittedName>
        <fullName evidence="1">E3 ubiquitin-protein ligase ORTHRUS 2</fullName>
    </submittedName>
</protein>
<reference evidence="1" key="1">
    <citation type="submission" date="2021-10" db="EMBL/GenBank/DDBJ databases">
        <title>Psilocybe cubensis genome.</title>
        <authorList>
            <person name="Mckernan K.J."/>
            <person name="Crawford S."/>
            <person name="Trippe A."/>
            <person name="Kane L.T."/>
            <person name="Mclaughlin S."/>
        </authorList>
    </citation>
    <scope>NUCLEOTIDE SEQUENCE</scope>
    <source>
        <strain evidence="1">MGC-MH-2018</strain>
    </source>
</reference>
<proteinExistence type="predicted"/>